<keyword evidence="4" id="KW-1185">Reference proteome</keyword>
<keyword evidence="2" id="KW-0732">Signal</keyword>
<proteinExistence type="predicted"/>
<evidence type="ECO:0000256" key="2">
    <source>
        <dbReference type="SAM" id="SignalP"/>
    </source>
</evidence>
<sequence>MRMLAHSFILPALLTVTLAQAADDASRTAAGVMTPEEQLLQTLDTSYELLQLDTGSDRFSLLFRPAMAPTAKGNLLLLPDTGVADAWLEQTRALIDYLPEHGWNVLIAQPPAPPDPALPERTLPVMKRLTGGQGEPPPAADAPPAAPPAASEDAAPNEGNSTEDPVTEPPYPDRLNNRLQSAWAELEQRGSGKQKLVMGIGSSASWAAQFALSQGEDISLVMLNPRPARQAPEALESLLEKLDQRKVVDLYYHPLPGYPNAEPDAQQRRLLARRLGMAQYHQSRLPGVFRGWQTDMPWLTRQVRGILERVFQEQLTPLQELKQPDLSPPQPPGSRPAGRPDSI</sequence>
<comment type="caution">
    <text evidence="3">The sequence shown here is derived from an EMBL/GenBank/DDBJ whole genome shotgun (WGS) entry which is preliminary data.</text>
</comment>
<dbReference type="EMBL" id="JACVEW010000011">
    <property type="protein sequence ID" value="MBP0048815.1"/>
    <property type="molecule type" value="Genomic_DNA"/>
</dbReference>
<name>A0ABS3ZAT4_9GAMM</name>
<feature type="signal peptide" evidence="2">
    <location>
        <begin position="1"/>
        <end position="21"/>
    </location>
</feature>
<organism evidence="3 4">
    <name type="scientific">Marinobacterium alkalitolerans</name>
    <dbReference type="NCBI Taxonomy" id="1542925"/>
    <lineage>
        <taxon>Bacteria</taxon>
        <taxon>Pseudomonadati</taxon>
        <taxon>Pseudomonadota</taxon>
        <taxon>Gammaproteobacteria</taxon>
        <taxon>Oceanospirillales</taxon>
        <taxon>Oceanospirillaceae</taxon>
        <taxon>Marinobacterium</taxon>
    </lineage>
</organism>
<accession>A0ABS3ZAT4</accession>
<protein>
    <submittedName>
        <fullName evidence="3">DUF3530 family protein</fullName>
    </submittedName>
</protein>
<evidence type="ECO:0000313" key="3">
    <source>
        <dbReference type="EMBL" id="MBP0048815.1"/>
    </source>
</evidence>
<dbReference type="Pfam" id="PF12048">
    <property type="entry name" value="DUF3530"/>
    <property type="match status" value="1"/>
</dbReference>
<feature type="region of interest" description="Disordered" evidence="1">
    <location>
        <begin position="317"/>
        <end position="343"/>
    </location>
</feature>
<dbReference type="InterPro" id="IPR022529">
    <property type="entry name" value="DUF3530"/>
</dbReference>
<evidence type="ECO:0000313" key="4">
    <source>
        <dbReference type="Proteomes" id="UP000810171"/>
    </source>
</evidence>
<feature type="compositionally biased region" description="Pro residues" evidence="1">
    <location>
        <begin position="135"/>
        <end position="147"/>
    </location>
</feature>
<gene>
    <name evidence="3" type="ORF">H9C73_08690</name>
</gene>
<feature type="region of interest" description="Disordered" evidence="1">
    <location>
        <begin position="127"/>
        <end position="175"/>
    </location>
</feature>
<reference evidence="3 4" key="1">
    <citation type="submission" date="2020-09" db="EMBL/GenBank/DDBJ databases">
        <authorList>
            <person name="Tanuku N.R.S."/>
        </authorList>
    </citation>
    <scope>NUCLEOTIDE SEQUENCE [LARGE SCALE GENOMIC DNA]</scope>
    <source>
        <strain evidence="3 4">AK62</strain>
    </source>
</reference>
<evidence type="ECO:0000256" key="1">
    <source>
        <dbReference type="SAM" id="MobiDB-lite"/>
    </source>
</evidence>
<dbReference type="RefSeq" id="WP_209287432.1">
    <property type="nucleotide sequence ID" value="NZ_JACVEW010000011.1"/>
</dbReference>
<feature type="chain" id="PRO_5046426947" evidence="2">
    <location>
        <begin position="22"/>
        <end position="343"/>
    </location>
</feature>
<dbReference type="Proteomes" id="UP000810171">
    <property type="component" value="Unassembled WGS sequence"/>
</dbReference>